<dbReference type="EMBL" id="WRXP01002130">
    <property type="protein sequence ID" value="KAF1001900.1"/>
    <property type="molecule type" value="Genomic_DNA"/>
</dbReference>
<dbReference type="Proteomes" id="UP000593563">
    <property type="component" value="Unassembled WGS sequence"/>
</dbReference>
<proteinExistence type="predicted"/>
<gene>
    <name evidence="1" type="ORF">AG4045_019372</name>
</gene>
<evidence type="ECO:0000313" key="1">
    <source>
        <dbReference type="EMBL" id="KAF1001900.1"/>
    </source>
</evidence>
<organism evidence="1 2">
    <name type="scientific">Apium graveolens</name>
    <name type="common">Celery</name>
    <dbReference type="NCBI Taxonomy" id="4045"/>
    <lineage>
        <taxon>Eukaryota</taxon>
        <taxon>Viridiplantae</taxon>
        <taxon>Streptophyta</taxon>
        <taxon>Embryophyta</taxon>
        <taxon>Tracheophyta</taxon>
        <taxon>Spermatophyta</taxon>
        <taxon>Magnoliopsida</taxon>
        <taxon>eudicotyledons</taxon>
        <taxon>Gunneridae</taxon>
        <taxon>Pentapetalae</taxon>
        <taxon>asterids</taxon>
        <taxon>campanulids</taxon>
        <taxon>Apiales</taxon>
        <taxon>Apiaceae</taxon>
        <taxon>Apioideae</taxon>
        <taxon>apioid superclade</taxon>
        <taxon>Apieae</taxon>
        <taxon>Apium</taxon>
    </lineage>
</organism>
<comment type="caution">
    <text evidence="1">The sequence shown here is derived from an EMBL/GenBank/DDBJ whole genome shotgun (WGS) entry which is preliminary data.</text>
</comment>
<evidence type="ECO:0000313" key="2">
    <source>
        <dbReference type="Proteomes" id="UP000593563"/>
    </source>
</evidence>
<reference evidence="1" key="1">
    <citation type="submission" date="2020-01" db="EMBL/GenBank/DDBJ databases">
        <title>The Celery Genome Sequence Reveals Sequential Paleo-tetraploidization, Resistance Gene Elimination, Karyotype Evolution, and Functional Innovation in Apiales.</title>
        <authorList>
            <person name="Song X."/>
        </authorList>
    </citation>
    <scope>NUCLEOTIDE SEQUENCE</scope>
    <source>
        <tissue evidence="1">Leaf</tissue>
    </source>
</reference>
<accession>A0A6L5B8L5</accession>
<keyword evidence="2" id="KW-1185">Reference proteome</keyword>
<sequence length="79" mass="8930">MLDGVSIHPLEVLVAVTLPRIKIMANLMPKKQVLVAVALLRMEIIVNLMPRRQVPPASARTMHGGRRIFVSLWFTFRPS</sequence>
<name>A0A6L5B8L5_APIGR</name>
<dbReference type="AlphaFoldDB" id="A0A6L5B8L5"/>
<protein>
    <submittedName>
        <fullName evidence="1">Uncharacterized protein</fullName>
    </submittedName>
</protein>